<feature type="transmembrane region" description="Helical" evidence="7">
    <location>
        <begin position="263"/>
        <end position="286"/>
    </location>
</feature>
<dbReference type="PANTHER" id="PTHR23513:SF6">
    <property type="entry name" value="MAJOR FACILITATOR SUPERFAMILY ASSOCIATED DOMAIN-CONTAINING PROTEIN"/>
    <property type="match status" value="1"/>
</dbReference>
<keyword evidence="10" id="KW-1185">Reference proteome</keyword>
<reference evidence="9 10" key="1">
    <citation type="submission" date="2021-01" db="EMBL/GenBank/DDBJ databases">
        <title>Whole genome shotgun sequence of Catellatospora chokoriensis NBRC 107358.</title>
        <authorList>
            <person name="Komaki H."/>
            <person name="Tamura T."/>
        </authorList>
    </citation>
    <scope>NUCLEOTIDE SEQUENCE [LARGE SCALE GENOMIC DNA]</scope>
    <source>
        <strain evidence="9 10">NBRC 107358</strain>
    </source>
</reference>
<accession>A0A8J3JV72</accession>
<dbReference type="SUPFAM" id="SSF103473">
    <property type="entry name" value="MFS general substrate transporter"/>
    <property type="match status" value="1"/>
</dbReference>
<keyword evidence="2" id="KW-0813">Transport</keyword>
<sequence>MSIATSPSPWRSRVAIPGLVAAEAISVIGGRMSFLAIPWLVLVTTGSPVKVGVVAGAETLAYVLSGVLAAPLQDRIGSRTTSLLSDAGSAVVMGAIAVTGQFGFGVLIVLSSLAGMLRAQADRSKNNLLKPLMDAAGTDFTRVSAAREGVLRTSGLIGASVGGVAIAAFGAIGAIWVDAASFLVGAALVAFFVPDPARKDGEPATPAPAEPYLTALRGGFTYFTREPLLRAVTGMLFFTNLFNQASSVVFVPMWVLTVLDSPVALGSVSAAYAIGMIVGSVVFATLAPYLPRYSALVFGYFVGGAPRFLVFALTDNLTVIVIVTFLSGMVMCSVNPTIGAVIYQRVPGPMLARAGGIIMAVAMAGIPLGGVLAGVVVERLGFVNGVLLASLLYFAVTLTPVVRHRVWRELNDAGARGPTADPAAALPRGYGLAATALGPRVTLRYTDGEWTLQARAGLRRLAPRRALRAKTAAHALAQLDAPAVHEAVRELARREHDGTGHEAARLRAELARMEFTMSQINVGLRPSHLP</sequence>
<evidence type="ECO:0000256" key="3">
    <source>
        <dbReference type="ARBA" id="ARBA00022475"/>
    </source>
</evidence>
<evidence type="ECO:0000256" key="4">
    <source>
        <dbReference type="ARBA" id="ARBA00022692"/>
    </source>
</evidence>
<proteinExistence type="predicted"/>
<comment type="caution">
    <text evidence="9">The sequence shown here is derived from an EMBL/GenBank/DDBJ whole genome shotgun (WGS) entry which is preliminary data.</text>
</comment>
<organism evidence="9 10">
    <name type="scientific">Catellatospora chokoriensis</name>
    <dbReference type="NCBI Taxonomy" id="310353"/>
    <lineage>
        <taxon>Bacteria</taxon>
        <taxon>Bacillati</taxon>
        <taxon>Actinomycetota</taxon>
        <taxon>Actinomycetes</taxon>
        <taxon>Micromonosporales</taxon>
        <taxon>Micromonosporaceae</taxon>
        <taxon>Catellatospora</taxon>
    </lineage>
</organism>
<feature type="transmembrane region" description="Helical" evidence="7">
    <location>
        <begin position="293"/>
        <end position="313"/>
    </location>
</feature>
<dbReference type="PANTHER" id="PTHR23513">
    <property type="entry name" value="INTEGRAL MEMBRANE EFFLUX PROTEIN-RELATED"/>
    <property type="match status" value="1"/>
</dbReference>
<evidence type="ECO:0000256" key="6">
    <source>
        <dbReference type="ARBA" id="ARBA00023136"/>
    </source>
</evidence>
<dbReference type="PROSITE" id="PS50850">
    <property type="entry name" value="MFS"/>
    <property type="match status" value="1"/>
</dbReference>
<keyword evidence="6 7" id="KW-0472">Membrane</keyword>
<evidence type="ECO:0000259" key="8">
    <source>
        <dbReference type="PROSITE" id="PS50850"/>
    </source>
</evidence>
<feature type="transmembrane region" description="Helical" evidence="7">
    <location>
        <begin position="150"/>
        <end position="169"/>
    </location>
</feature>
<keyword evidence="4 7" id="KW-0812">Transmembrane</keyword>
<dbReference type="EMBL" id="BONG01000004">
    <property type="protein sequence ID" value="GIF87487.1"/>
    <property type="molecule type" value="Genomic_DNA"/>
</dbReference>
<dbReference type="GO" id="GO:0005886">
    <property type="term" value="C:plasma membrane"/>
    <property type="evidence" value="ECO:0007669"/>
    <property type="project" value="UniProtKB-SubCell"/>
</dbReference>
<gene>
    <name evidence="9" type="ORF">Cch02nite_09310</name>
</gene>
<dbReference type="Proteomes" id="UP000619293">
    <property type="component" value="Unassembled WGS sequence"/>
</dbReference>
<keyword evidence="5 7" id="KW-1133">Transmembrane helix</keyword>
<feature type="transmembrane region" description="Helical" evidence="7">
    <location>
        <begin position="382"/>
        <end position="402"/>
    </location>
</feature>
<feature type="transmembrane region" description="Helical" evidence="7">
    <location>
        <begin position="355"/>
        <end position="376"/>
    </location>
</feature>
<evidence type="ECO:0000313" key="10">
    <source>
        <dbReference type="Proteomes" id="UP000619293"/>
    </source>
</evidence>
<dbReference type="GO" id="GO:0022857">
    <property type="term" value="F:transmembrane transporter activity"/>
    <property type="evidence" value="ECO:0007669"/>
    <property type="project" value="InterPro"/>
</dbReference>
<comment type="subcellular location">
    <subcellularLocation>
        <location evidence="1">Cell membrane</location>
        <topology evidence="1">Multi-pass membrane protein</topology>
    </subcellularLocation>
</comment>
<dbReference type="CDD" id="cd06173">
    <property type="entry name" value="MFS_MefA_like"/>
    <property type="match status" value="1"/>
</dbReference>
<dbReference type="Pfam" id="PF05977">
    <property type="entry name" value="MFS_3"/>
    <property type="match status" value="1"/>
</dbReference>
<name>A0A8J3JV72_9ACTN</name>
<keyword evidence="3" id="KW-1003">Cell membrane</keyword>
<feature type="transmembrane region" description="Helical" evidence="7">
    <location>
        <begin position="319"/>
        <end position="343"/>
    </location>
</feature>
<evidence type="ECO:0000256" key="5">
    <source>
        <dbReference type="ARBA" id="ARBA00022989"/>
    </source>
</evidence>
<dbReference type="InterPro" id="IPR010290">
    <property type="entry name" value="TM_effector"/>
</dbReference>
<evidence type="ECO:0000256" key="1">
    <source>
        <dbReference type="ARBA" id="ARBA00004651"/>
    </source>
</evidence>
<dbReference type="RefSeq" id="WP_191841250.1">
    <property type="nucleotide sequence ID" value="NZ_BAAALB010000014.1"/>
</dbReference>
<feature type="transmembrane region" description="Helical" evidence="7">
    <location>
        <begin position="49"/>
        <end position="70"/>
    </location>
</feature>
<protein>
    <submittedName>
        <fullName evidence="9">Putative drug antiporter protein</fullName>
    </submittedName>
</protein>
<evidence type="ECO:0000256" key="2">
    <source>
        <dbReference type="ARBA" id="ARBA00022448"/>
    </source>
</evidence>
<feature type="transmembrane region" description="Helical" evidence="7">
    <location>
        <begin position="20"/>
        <end position="42"/>
    </location>
</feature>
<evidence type="ECO:0000313" key="9">
    <source>
        <dbReference type="EMBL" id="GIF87487.1"/>
    </source>
</evidence>
<dbReference type="InterPro" id="IPR020846">
    <property type="entry name" value="MFS_dom"/>
</dbReference>
<dbReference type="Gene3D" id="1.20.1250.20">
    <property type="entry name" value="MFS general substrate transporter like domains"/>
    <property type="match status" value="1"/>
</dbReference>
<dbReference type="InterPro" id="IPR036259">
    <property type="entry name" value="MFS_trans_sf"/>
</dbReference>
<feature type="transmembrane region" description="Helical" evidence="7">
    <location>
        <begin position="90"/>
        <end position="117"/>
    </location>
</feature>
<feature type="transmembrane region" description="Helical" evidence="7">
    <location>
        <begin position="235"/>
        <end position="257"/>
    </location>
</feature>
<feature type="domain" description="Major facilitator superfamily (MFS) profile" evidence="8">
    <location>
        <begin position="1"/>
        <end position="403"/>
    </location>
</feature>
<evidence type="ECO:0000256" key="7">
    <source>
        <dbReference type="SAM" id="Phobius"/>
    </source>
</evidence>
<dbReference type="AlphaFoldDB" id="A0A8J3JV72"/>